<protein>
    <submittedName>
        <fullName evidence="2">ArsR family transcriptional regulator</fullName>
    </submittedName>
</protein>
<dbReference type="InterPro" id="IPR001845">
    <property type="entry name" value="HTH_ArsR_DNA-bd_dom"/>
</dbReference>
<keyword evidence="3" id="KW-1185">Reference proteome</keyword>
<dbReference type="CDD" id="cd00090">
    <property type="entry name" value="HTH_ARSR"/>
    <property type="match status" value="1"/>
</dbReference>
<sequence>MPAAPELPHPEMSEVALTDVLFALSDPTRLDLARQLVDGPMDMAACSATGGPVPKATKSHQLKVLREAGVVRNVPKGRGRLLSLRRDELDAAFPGLLDSVLGARTAPGQTSVEI</sequence>
<proteinExistence type="predicted"/>
<gene>
    <name evidence="2" type="ORF">KRR39_10210</name>
</gene>
<reference evidence="2" key="1">
    <citation type="submission" date="2021-06" db="EMBL/GenBank/DDBJ databases">
        <title>Complete genome sequence of Nocardioides sp. G188.</title>
        <authorList>
            <person name="Im W.-T."/>
        </authorList>
    </citation>
    <scope>NUCLEOTIDE SEQUENCE</scope>
    <source>
        <strain evidence="2">G188</strain>
    </source>
</reference>
<dbReference type="PROSITE" id="PS50987">
    <property type="entry name" value="HTH_ARSR_2"/>
    <property type="match status" value="1"/>
</dbReference>
<accession>A0A975T233</accession>
<feature type="domain" description="HTH arsR-type" evidence="1">
    <location>
        <begin position="9"/>
        <end position="104"/>
    </location>
</feature>
<dbReference type="KEGG" id="nps:KRR39_10210"/>
<organism evidence="2 3">
    <name type="scientific">Nocardioides panacis</name>
    <dbReference type="NCBI Taxonomy" id="2849501"/>
    <lineage>
        <taxon>Bacteria</taxon>
        <taxon>Bacillati</taxon>
        <taxon>Actinomycetota</taxon>
        <taxon>Actinomycetes</taxon>
        <taxon>Propionibacteriales</taxon>
        <taxon>Nocardioidaceae</taxon>
        <taxon>Nocardioides</taxon>
    </lineage>
</organism>
<dbReference type="InterPro" id="IPR011991">
    <property type="entry name" value="ArsR-like_HTH"/>
</dbReference>
<dbReference type="SMART" id="SM00418">
    <property type="entry name" value="HTH_ARSR"/>
    <property type="match status" value="1"/>
</dbReference>
<dbReference type="AlphaFoldDB" id="A0A975T233"/>
<evidence type="ECO:0000259" key="1">
    <source>
        <dbReference type="PROSITE" id="PS50987"/>
    </source>
</evidence>
<dbReference type="EMBL" id="CP077062">
    <property type="protein sequence ID" value="QWZ10066.1"/>
    <property type="molecule type" value="Genomic_DNA"/>
</dbReference>
<dbReference type="Proteomes" id="UP000683575">
    <property type="component" value="Chromosome"/>
</dbReference>
<evidence type="ECO:0000313" key="2">
    <source>
        <dbReference type="EMBL" id="QWZ10066.1"/>
    </source>
</evidence>
<name>A0A975T233_9ACTN</name>
<evidence type="ECO:0000313" key="3">
    <source>
        <dbReference type="Proteomes" id="UP000683575"/>
    </source>
</evidence>
<dbReference type="GO" id="GO:0003700">
    <property type="term" value="F:DNA-binding transcription factor activity"/>
    <property type="evidence" value="ECO:0007669"/>
    <property type="project" value="InterPro"/>
</dbReference>